<dbReference type="PANTHER" id="PTHR11961">
    <property type="entry name" value="CYTOCHROME C"/>
    <property type="match status" value="1"/>
</dbReference>
<dbReference type="EMBL" id="DROP01000048">
    <property type="protein sequence ID" value="HHI88442.1"/>
    <property type="molecule type" value="Genomic_DNA"/>
</dbReference>
<evidence type="ECO:0000259" key="7">
    <source>
        <dbReference type="PROSITE" id="PS51007"/>
    </source>
</evidence>
<dbReference type="GO" id="GO:0009055">
    <property type="term" value="F:electron transfer activity"/>
    <property type="evidence" value="ECO:0007669"/>
    <property type="project" value="InterPro"/>
</dbReference>
<dbReference type="Pfam" id="PF00034">
    <property type="entry name" value="Cytochrom_C"/>
    <property type="match status" value="1"/>
</dbReference>
<dbReference type="InterPro" id="IPR002327">
    <property type="entry name" value="Cyt_c_1A/1B"/>
</dbReference>
<keyword evidence="5 6" id="KW-0408">Iron</keyword>
<evidence type="ECO:0000256" key="2">
    <source>
        <dbReference type="ARBA" id="ARBA00022617"/>
    </source>
</evidence>
<dbReference type="FunFam" id="1.10.760.10:FF:000001">
    <property type="entry name" value="Cytochrome c iso-1"/>
    <property type="match status" value="1"/>
</dbReference>
<evidence type="ECO:0000256" key="3">
    <source>
        <dbReference type="ARBA" id="ARBA00022723"/>
    </source>
</evidence>
<evidence type="ECO:0000256" key="1">
    <source>
        <dbReference type="ARBA" id="ARBA00022448"/>
    </source>
</evidence>
<evidence type="ECO:0000256" key="5">
    <source>
        <dbReference type="ARBA" id="ARBA00023004"/>
    </source>
</evidence>
<evidence type="ECO:0000256" key="4">
    <source>
        <dbReference type="ARBA" id="ARBA00022982"/>
    </source>
</evidence>
<evidence type="ECO:0000256" key="6">
    <source>
        <dbReference type="PROSITE-ProRule" id="PRU00433"/>
    </source>
</evidence>
<comment type="caution">
    <text evidence="8">The sequence shown here is derived from an EMBL/GenBank/DDBJ whole genome shotgun (WGS) entry which is preliminary data.</text>
</comment>
<keyword evidence="1" id="KW-0813">Transport</keyword>
<sequence length="120" mass="13028">EPAQTTAPAPKPATAASPEALGKKVFNRCRACHTIDASEKNRVGPHLHGVFGRKAGSVADFNYSKAMKSSDIVWNEDTLDQYLASPKKMIPGNKMAFIGLKKEKDRKNLIAFLKANSASK</sequence>
<feature type="domain" description="Cytochrome c" evidence="7">
    <location>
        <begin position="17"/>
        <end position="117"/>
    </location>
</feature>
<organism evidence="8">
    <name type="scientific">Hellea balneolensis</name>
    <dbReference type="NCBI Taxonomy" id="287478"/>
    <lineage>
        <taxon>Bacteria</taxon>
        <taxon>Pseudomonadati</taxon>
        <taxon>Pseudomonadota</taxon>
        <taxon>Alphaproteobacteria</taxon>
        <taxon>Maricaulales</taxon>
        <taxon>Robiginitomaculaceae</taxon>
        <taxon>Hellea</taxon>
    </lineage>
</organism>
<dbReference type="Proteomes" id="UP000885806">
    <property type="component" value="Unassembled WGS sequence"/>
</dbReference>
<keyword evidence="3 6" id="KW-0479">Metal-binding</keyword>
<dbReference type="AlphaFoldDB" id="A0A7V5NW94"/>
<dbReference type="PROSITE" id="PS51007">
    <property type="entry name" value="CYTC"/>
    <property type="match status" value="1"/>
</dbReference>
<evidence type="ECO:0000313" key="8">
    <source>
        <dbReference type="EMBL" id="HHI88442.1"/>
    </source>
</evidence>
<dbReference type="Gene3D" id="1.10.760.10">
    <property type="entry name" value="Cytochrome c-like domain"/>
    <property type="match status" value="1"/>
</dbReference>
<gene>
    <name evidence="8" type="ORF">ENK01_00680</name>
</gene>
<dbReference type="GO" id="GO:0020037">
    <property type="term" value="F:heme binding"/>
    <property type="evidence" value="ECO:0007669"/>
    <property type="project" value="InterPro"/>
</dbReference>
<accession>A0A7V5NW94</accession>
<dbReference type="PRINTS" id="PR00604">
    <property type="entry name" value="CYTCHRMECIAB"/>
</dbReference>
<keyword evidence="4" id="KW-0249">Electron transport</keyword>
<protein>
    <submittedName>
        <fullName evidence="8">Cytochrome c family protein</fullName>
    </submittedName>
</protein>
<dbReference type="SUPFAM" id="SSF46626">
    <property type="entry name" value="Cytochrome c"/>
    <property type="match status" value="1"/>
</dbReference>
<name>A0A7V5NW94_9PROT</name>
<keyword evidence="2 6" id="KW-0349">Heme</keyword>
<proteinExistence type="predicted"/>
<dbReference type="GO" id="GO:0046872">
    <property type="term" value="F:metal ion binding"/>
    <property type="evidence" value="ECO:0007669"/>
    <property type="project" value="UniProtKB-KW"/>
</dbReference>
<dbReference type="InterPro" id="IPR036909">
    <property type="entry name" value="Cyt_c-like_dom_sf"/>
</dbReference>
<feature type="non-terminal residue" evidence="8">
    <location>
        <position position="1"/>
    </location>
</feature>
<dbReference type="InterPro" id="IPR009056">
    <property type="entry name" value="Cyt_c-like_dom"/>
</dbReference>
<reference evidence="8" key="1">
    <citation type="journal article" date="2020" name="mSystems">
        <title>Genome- and Community-Level Interaction Insights into Carbon Utilization and Element Cycling Functions of Hydrothermarchaeota in Hydrothermal Sediment.</title>
        <authorList>
            <person name="Zhou Z."/>
            <person name="Liu Y."/>
            <person name="Xu W."/>
            <person name="Pan J."/>
            <person name="Luo Z.H."/>
            <person name="Li M."/>
        </authorList>
    </citation>
    <scope>NUCLEOTIDE SEQUENCE [LARGE SCALE GENOMIC DNA]</scope>
    <source>
        <strain evidence="8">HyVt-538</strain>
    </source>
</reference>